<dbReference type="SUPFAM" id="SSF53067">
    <property type="entry name" value="Actin-like ATPase domain"/>
    <property type="match status" value="1"/>
</dbReference>
<dbReference type="InterPro" id="IPR000600">
    <property type="entry name" value="ROK"/>
</dbReference>
<sequence>MAHASDATDGRLWMGVECAATFLRGIVCEANGEVVTQRQRPLTGHAPAEAVAAVRALIAELLATESEPALFGGVGLALPGSLNRATDRCESNTLWSAVALDELRPCGTLGTAHLVSRATAALMGEYRCGVARGCQTVVYVEVGSELSAAMLHDGRLWSGATGIAGAIGYDSVDVDGDLTLQERVGGEGLIRRAKERMYRDRTSSLSRRGIPRDREIGLEDLLTMARLGDELAQVIIARAGVHLGMAAARLINLLNPELLIVGGELVSAGEVLLAPVREEVERRTAPSALAVCRLLPATVGAAVGAAQAACQALSTAAGR</sequence>
<dbReference type="PANTHER" id="PTHR18964:SF173">
    <property type="entry name" value="GLUCOKINASE"/>
    <property type="match status" value="1"/>
</dbReference>
<dbReference type="Gene3D" id="3.30.420.40">
    <property type="match status" value="2"/>
</dbReference>
<dbReference type="Proteomes" id="UP000677668">
    <property type="component" value="Chromosome 1"/>
</dbReference>
<name>A0ABX8AZA4_9BACT</name>
<dbReference type="EMBL" id="CP072642">
    <property type="protein sequence ID" value="QUV93558.1"/>
    <property type="molecule type" value="Genomic_DNA"/>
</dbReference>
<proteinExistence type="predicted"/>
<reference evidence="1 2" key="1">
    <citation type="submission" date="2021-03" db="EMBL/GenBank/DDBJ databases">
        <title>Genomic and phenotypic characterization of Chloracidobacterium isolates provides evidence for multiple species.</title>
        <authorList>
            <person name="Saini M.K."/>
            <person name="Costas A.M.G."/>
            <person name="Tank M."/>
            <person name="Bryant D.A."/>
        </authorList>
    </citation>
    <scope>NUCLEOTIDE SEQUENCE [LARGE SCALE GENOMIC DNA]</scope>
    <source>
        <strain evidence="1 2">N</strain>
    </source>
</reference>
<protein>
    <submittedName>
        <fullName evidence="1">ROK family protein</fullName>
    </submittedName>
</protein>
<dbReference type="RefSeq" id="WP_211421928.1">
    <property type="nucleotide sequence ID" value="NZ_CP072642.1"/>
</dbReference>
<evidence type="ECO:0000313" key="2">
    <source>
        <dbReference type="Proteomes" id="UP000677668"/>
    </source>
</evidence>
<keyword evidence="2" id="KW-1185">Reference proteome</keyword>
<evidence type="ECO:0000313" key="1">
    <source>
        <dbReference type="EMBL" id="QUV93558.1"/>
    </source>
</evidence>
<dbReference type="Pfam" id="PF00480">
    <property type="entry name" value="ROK"/>
    <property type="match status" value="1"/>
</dbReference>
<dbReference type="InterPro" id="IPR043129">
    <property type="entry name" value="ATPase_NBD"/>
</dbReference>
<organism evidence="1 2">
    <name type="scientific">Chloracidobacterium sp. N</name>
    <dbReference type="NCBI Taxonomy" id="2821540"/>
    <lineage>
        <taxon>Bacteria</taxon>
        <taxon>Pseudomonadati</taxon>
        <taxon>Acidobacteriota</taxon>
        <taxon>Terriglobia</taxon>
        <taxon>Terriglobales</taxon>
        <taxon>Acidobacteriaceae</taxon>
        <taxon>Chloracidobacterium</taxon>
        <taxon>Chloracidobacterium aggregatum</taxon>
    </lineage>
</organism>
<accession>A0ABX8AZA4</accession>
<dbReference type="PANTHER" id="PTHR18964">
    <property type="entry name" value="ROK (REPRESSOR, ORF, KINASE) FAMILY"/>
    <property type="match status" value="1"/>
</dbReference>
<gene>
    <name evidence="1" type="ORF">J8C05_09290</name>
</gene>